<keyword evidence="2" id="KW-1185">Reference proteome</keyword>
<protein>
    <submittedName>
        <fullName evidence="1">Uncharacterized protein</fullName>
    </submittedName>
</protein>
<evidence type="ECO:0000313" key="1">
    <source>
        <dbReference type="EMBL" id="EYC15597.1"/>
    </source>
</evidence>
<comment type="caution">
    <text evidence="1">The sequence shown here is derived from an EMBL/GenBank/DDBJ whole genome shotgun (WGS) entry which is preliminary data.</text>
</comment>
<organism evidence="1 2">
    <name type="scientific">Ancylostoma ceylanicum</name>
    <dbReference type="NCBI Taxonomy" id="53326"/>
    <lineage>
        <taxon>Eukaryota</taxon>
        <taxon>Metazoa</taxon>
        <taxon>Ecdysozoa</taxon>
        <taxon>Nematoda</taxon>
        <taxon>Chromadorea</taxon>
        <taxon>Rhabditida</taxon>
        <taxon>Rhabditina</taxon>
        <taxon>Rhabditomorpha</taxon>
        <taxon>Strongyloidea</taxon>
        <taxon>Ancylostomatidae</taxon>
        <taxon>Ancylostomatinae</taxon>
        <taxon>Ancylostoma</taxon>
    </lineage>
</organism>
<sequence>MVRILYTTLYAFPYPTLYTALEHALHTKSIALTGAADTKMAMLASVSTAVSPHISPAIVAISTTAGGHHMDKVNEETPDERGMIIKGVWRSIGILSIFAITHIASSLWEHPRG</sequence>
<dbReference type="AlphaFoldDB" id="A0A016UL93"/>
<gene>
    <name evidence="1" type="primary">Acey_s0036.g3236</name>
    <name evidence="1" type="ORF">Y032_0036g3236</name>
</gene>
<proteinExistence type="predicted"/>
<evidence type="ECO:0000313" key="2">
    <source>
        <dbReference type="Proteomes" id="UP000024635"/>
    </source>
</evidence>
<reference evidence="2" key="1">
    <citation type="journal article" date="2015" name="Nat. Genet.">
        <title>The genome and transcriptome of the zoonotic hookworm Ancylostoma ceylanicum identify infection-specific gene families.</title>
        <authorList>
            <person name="Schwarz E.M."/>
            <person name="Hu Y."/>
            <person name="Antoshechkin I."/>
            <person name="Miller M.M."/>
            <person name="Sternberg P.W."/>
            <person name="Aroian R.V."/>
        </authorList>
    </citation>
    <scope>NUCLEOTIDE SEQUENCE</scope>
    <source>
        <strain evidence="2">HY135</strain>
    </source>
</reference>
<dbReference type="Proteomes" id="UP000024635">
    <property type="component" value="Unassembled WGS sequence"/>
</dbReference>
<name>A0A016UL93_9BILA</name>
<accession>A0A016UL93</accession>
<dbReference type="EMBL" id="JARK01001372">
    <property type="protein sequence ID" value="EYC15597.1"/>
    <property type="molecule type" value="Genomic_DNA"/>
</dbReference>